<comment type="caution">
    <text evidence="2">The sequence shown here is derived from an EMBL/GenBank/DDBJ whole genome shotgun (WGS) entry which is preliminary data.</text>
</comment>
<proteinExistence type="predicted"/>
<organism evidence="2 3">
    <name type="scientific">Dendrobium nobile</name>
    <name type="common">Orchid</name>
    <dbReference type="NCBI Taxonomy" id="94219"/>
    <lineage>
        <taxon>Eukaryota</taxon>
        <taxon>Viridiplantae</taxon>
        <taxon>Streptophyta</taxon>
        <taxon>Embryophyta</taxon>
        <taxon>Tracheophyta</taxon>
        <taxon>Spermatophyta</taxon>
        <taxon>Magnoliopsida</taxon>
        <taxon>Liliopsida</taxon>
        <taxon>Asparagales</taxon>
        <taxon>Orchidaceae</taxon>
        <taxon>Epidendroideae</taxon>
        <taxon>Malaxideae</taxon>
        <taxon>Dendrobiinae</taxon>
        <taxon>Dendrobium</taxon>
    </lineage>
</organism>
<name>A0A8T3BEX5_DENNO</name>
<protein>
    <submittedName>
        <fullName evidence="2">Uncharacterized protein</fullName>
    </submittedName>
</protein>
<dbReference type="Proteomes" id="UP000829196">
    <property type="component" value="Unassembled WGS sequence"/>
</dbReference>
<keyword evidence="3" id="KW-1185">Reference proteome</keyword>
<dbReference type="AlphaFoldDB" id="A0A8T3BEX5"/>
<evidence type="ECO:0000313" key="2">
    <source>
        <dbReference type="EMBL" id="KAI0510807.1"/>
    </source>
</evidence>
<evidence type="ECO:0000256" key="1">
    <source>
        <dbReference type="SAM" id="MobiDB-lite"/>
    </source>
</evidence>
<gene>
    <name evidence="2" type="ORF">KFK09_011416</name>
</gene>
<feature type="compositionally biased region" description="Polar residues" evidence="1">
    <location>
        <begin position="1"/>
        <end position="14"/>
    </location>
</feature>
<sequence>MIQLSFDLSHSSPAPDQIPGPLDDQETREFRTCAHRRSHGWIGGCGERSLLGRRVKQVVAVGSSLGERHGRV</sequence>
<dbReference type="EMBL" id="JAGYWB010000009">
    <property type="protein sequence ID" value="KAI0510807.1"/>
    <property type="molecule type" value="Genomic_DNA"/>
</dbReference>
<reference evidence="2" key="1">
    <citation type="journal article" date="2022" name="Front. Genet.">
        <title>Chromosome-Scale Assembly of the Dendrobium nobile Genome Provides Insights Into the Molecular Mechanism of the Biosynthesis of the Medicinal Active Ingredient of Dendrobium.</title>
        <authorList>
            <person name="Xu Q."/>
            <person name="Niu S.-C."/>
            <person name="Li K.-L."/>
            <person name="Zheng P.-J."/>
            <person name="Zhang X.-J."/>
            <person name="Jia Y."/>
            <person name="Liu Y."/>
            <person name="Niu Y.-X."/>
            <person name="Yu L.-H."/>
            <person name="Chen D.-F."/>
            <person name="Zhang G.-Q."/>
        </authorList>
    </citation>
    <scope>NUCLEOTIDE SEQUENCE</scope>
    <source>
        <tissue evidence="2">Leaf</tissue>
    </source>
</reference>
<evidence type="ECO:0000313" key="3">
    <source>
        <dbReference type="Proteomes" id="UP000829196"/>
    </source>
</evidence>
<accession>A0A8T3BEX5</accession>
<feature type="region of interest" description="Disordered" evidence="1">
    <location>
        <begin position="1"/>
        <end position="24"/>
    </location>
</feature>